<evidence type="ECO:0000313" key="3">
    <source>
        <dbReference type="Proteomes" id="UP000014254"/>
    </source>
</evidence>
<dbReference type="Proteomes" id="UP000014254">
    <property type="component" value="Unassembled WGS sequence"/>
</dbReference>
<keyword evidence="3" id="KW-1185">Reference proteome</keyword>
<evidence type="ECO:0000313" key="2">
    <source>
        <dbReference type="EMBL" id="EPB82113.1"/>
    </source>
</evidence>
<dbReference type="InterPro" id="IPR032675">
    <property type="entry name" value="LRR_dom_sf"/>
</dbReference>
<dbReference type="InterPro" id="IPR036047">
    <property type="entry name" value="F-box-like_dom_sf"/>
</dbReference>
<dbReference type="InterPro" id="IPR001810">
    <property type="entry name" value="F-box_dom"/>
</dbReference>
<dbReference type="AlphaFoldDB" id="S2JHW5"/>
<name>S2JHW5_MUCC1</name>
<dbReference type="SUPFAM" id="SSF52047">
    <property type="entry name" value="RNI-like"/>
    <property type="match status" value="1"/>
</dbReference>
<dbReference type="VEuPathDB" id="FungiDB:HMPREF1544_11149"/>
<evidence type="ECO:0000259" key="1">
    <source>
        <dbReference type="PROSITE" id="PS50181"/>
    </source>
</evidence>
<organism evidence="2 3">
    <name type="scientific">Mucor circinelloides f. circinelloides (strain 1006PhL)</name>
    <name type="common">Mucormycosis agent</name>
    <name type="synonym">Calyptromyces circinelloides</name>
    <dbReference type="NCBI Taxonomy" id="1220926"/>
    <lineage>
        <taxon>Eukaryota</taxon>
        <taxon>Fungi</taxon>
        <taxon>Fungi incertae sedis</taxon>
        <taxon>Mucoromycota</taxon>
        <taxon>Mucoromycotina</taxon>
        <taxon>Mucoromycetes</taxon>
        <taxon>Mucorales</taxon>
        <taxon>Mucorineae</taxon>
        <taxon>Mucoraceae</taxon>
        <taxon>Mucor</taxon>
    </lineage>
</organism>
<sequence length="624" mass="73385">MDTLPQEIFSYIVLLLEPKDRLACALVNKCWSTKMRQGTLLYNAIHCTSLVQNAGLMRYFNENPESRHRVKTMQYHLIGRLSISQIKSLSQRFWGIRHFQYYVCENNSAIHLRQQSMLKPLDLKNLHTSYRQTNIFDTTKYKIFDGWPNLQSIEETSDCMYTLFILKNTQKPFSYLTTLWLNFVHIRMLDKMRATDQLVGALINSPNLKKLTMMNAQLNLDHLDLMNDDCKQLQFLSLERTRLYKYRSFSRQEQEEKPFIIDYYSKSDMMHPVRSLRVLRIVESNFEEGLPIFSYIAENYTDLRELVCEAQVVGGNPTFAVDERSARELIHHSNKLEKFESNLFPWTGRFIDLIDQHTTTIKEEFDLDISDIAVSTFIALCRSNRLCKALKKFTYNFNQVPESFDSNILRFSGLVELNLNYDCFLDDEDDEFNIDDEGYKFSIVDDEDMSVPPAIPFVSLLEACTSLKSLSVGHLPIHVDKMPTMKHDIQVIQFTGCSLESFNRRYSFYNYVSDRCYELETLEIEEGNYRCSPSTKELTLNLYKHTKLHTLVPLHNRAYHYVKHLDQDGTNDWYIVRRKRFARHKEIYYTLLTAPSYDMVKSGKYVTIMCQDADIFYRGKEGFA</sequence>
<dbReference type="PROSITE" id="PS50181">
    <property type="entry name" value="FBOX"/>
    <property type="match status" value="1"/>
</dbReference>
<dbReference type="EMBL" id="KE124130">
    <property type="protein sequence ID" value="EPB82113.1"/>
    <property type="molecule type" value="Genomic_DNA"/>
</dbReference>
<accession>S2JHW5</accession>
<protein>
    <recommendedName>
        <fullName evidence="1">F-box domain-containing protein</fullName>
    </recommendedName>
</protein>
<feature type="domain" description="F-box" evidence="1">
    <location>
        <begin position="1"/>
        <end position="45"/>
    </location>
</feature>
<dbReference type="SMART" id="SM00256">
    <property type="entry name" value="FBOX"/>
    <property type="match status" value="1"/>
</dbReference>
<dbReference type="Pfam" id="PF00646">
    <property type="entry name" value="F-box"/>
    <property type="match status" value="1"/>
</dbReference>
<dbReference type="InParanoid" id="S2JHW5"/>
<reference evidence="3" key="1">
    <citation type="submission" date="2013-05" db="EMBL/GenBank/DDBJ databases">
        <title>The Genome sequence of Mucor circinelloides f. circinelloides 1006PhL.</title>
        <authorList>
            <consortium name="The Broad Institute Genomics Platform"/>
            <person name="Cuomo C."/>
            <person name="Earl A."/>
            <person name="Findley K."/>
            <person name="Lee S.C."/>
            <person name="Walker B."/>
            <person name="Young S."/>
            <person name="Zeng Q."/>
            <person name="Gargeya S."/>
            <person name="Fitzgerald M."/>
            <person name="Haas B."/>
            <person name="Abouelleil A."/>
            <person name="Allen A.W."/>
            <person name="Alvarado L."/>
            <person name="Arachchi H.M."/>
            <person name="Berlin A.M."/>
            <person name="Chapman S.B."/>
            <person name="Gainer-Dewar J."/>
            <person name="Goldberg J."/>
            <person name="Griggs A."/>
            <person name="Gujja S."/>
            <person name="Hansen M."/>
            <person name="Howarth C."/>
            <person name="Imamovic A."/>
            <person name="Ireland A."/>
            <person name="Larimer J."/>
            <person name="McCowan C."/>
            <person name="Murphy C."/>
            <person name="Pearson M."/>
            <person name="Poon T.W."/>
            <person name="Priest M."/>
            <person name="Roberts A."/>
            <person name="Saif S."/>
            <person name="Shea T."/>
            <person name="Sisk P."/>
            <person name="Sykes S."/>
            <person name="Wortman J."/>
            <person name="Nusbaum C."/>
            <person name="Birren B."/>
        </authorList>
    </citation>
    <scope>NUCLEOTIDE SEQUENCE [LARGE SCALE GENOMIC DNA]</scope>
    <source>
        <strain evidence="3">1006PhL</strain>
    </source>
</reference>
<dbReference type="Gene3D" id="3.80.10.10">
    <property type="entry name" value="Ribonuclease Inhibitor"/>
    <property type="match status" value="1"/>
</dbReference>
<gene>
    <name evidence="2" type="ORF">HMPREF1544_11149</name>
</gene>
<dbReference type="OrthoDB" id="2255856at2759"/>
<dbReference type="SUPFAM" id="SSF81383">
    <property type="entry name" value="F-box domain"/>
    <property type="match status" value="1"/>
</dbReference>
<proteinExistence type="predicted"/>
<dbReference type="OMA" id="EETSDCM"/>